<keyword evidence="2" id="KW-1185">Reference proteome</keyword>
<dbReference type="EMBL" id="JAUSUE010000005">
    <property type="protein sequence ID" value="MDQ0203388.1"/>
    <property type="molecule type" value="Genomic_DNA"/>
</dbReference>
<protein>
    <submittedName>
        <fullName evidence="1">Uncharacterized protein</fullName>
    </submittedName>
</protein>
<sequence length="252" mass="30195">MWLKKNLYLQSIQSILDYQKTLRHNIYEYYQFPELTQIKYITVGRQVELIVYVEYFSKWEKVLLGYGDEHNNFKKYYPLILNFMKKYVLPKKEKDYSSHIRYYHLFNPCMQQTLSYSISLTVYDDNIFKHLTKGQGSGDDSMAADISRYYREQNLRGPEWVTVVSLDKIFVAIIISGVTSPFWHRYQQVSLESRIFFKDAIKQLSKEAIEFSFKNHNIAGGRILFSDFQWKEDTIFIVAIRDKESWEKLLKV</sequence>
<dbReference type="Proteomes" id="UP001239167">
    <property type="component" value="Unassembled WGS sequence"/>
</dbReference>
<comment type="caution">
    <text evidence="1">The sequence shown here is derived from an EMBL/GenBank/DDBJ whole genome shotgun (WGS) entry which is preliminary data.</text>
</comment>
<evidence type="ECO:0000313" key="2">
    <source>
        <dbReference type="Proteomes" id="UP001239167"/>
    </source>
</evidence>
<accession>A0ABT9Y6C7</accession>
<gene>
    <name evidence="1" type="ORF">J2S01_001104</name>
</gene>
<reference evidence="1 2" key="1">
    <citation type="submission" date="2023-07" db="EMBL/GenBank/DDBJ databases">
        <title>Genomic Encyclopedia of Type Strains, Phase IV (KMG-IV): sequencing the most valuable type-strain genomes for metagenomic binning, comparative biology and taxonomic classification.</title>
        <authorList>
            <person name="Goeker M."/>
        </authorList>
    </citation>
    <scope>NUCLEOTIDE SEQUENCE [LARGE SCALE GENOMIC DNA]</scope>
    <source>
        <strain evidence="1 2">DSM 16980</strain>
    </source>
</reference>
<proteinExistence type="predicted"/>
<name>A0ABT9Y6C7_9FIRM</name>
<organism evidence="1 2">
    <name type="scientific">Pectinatus haikarae</name>
    <dbReference type="NCBI Taxonomy" id="349096"/>
    <lineage>
        <taxon>Bacteria</taxon>
        <taxon>Bacillati</taxon>
        <taxon>Bacillota</taxon>
        <taxon>Negativicutes</taxon>
        <taxon>Selenomonadales</taxon>
        <taxon>Selenomonadaceae</taxon>
        <taxon>Pectinatus</taxon>
    </lineage>
</organism>
<dbReference type="RefSeq" id="WP_196604208.1">
    <property type="nucleotide sequence ID" value="NZ_CP116940.1"/>
</dbReference>
<evidence type="ECO:0000313" key="1">
    <source>
        <dbReference type="EMBL" id="MDQ0203388.1"/>
    </source>
</evidence>